<name>A0A318J700_9BURK</name>
<dbReference type="Pfam" id="PF03968">
    <property type="entry name" value="LptD_N"/>
    <property type="match status" value="1"/>
</dbReference>
<evidence type="ECO:0000313" key="4">
    <source>
        <dbReference type="Proteomes" id="UP000247792"/>
    </source>
</evidence>
<protein>
    <submittedName>
        <fullName evidence="3">Lipopolysaccharide export system protein LptA</fullName>
    </submittedName>
</protein>
<feature type="signal peptide" evidence="1">
    <location>
        <begin position="1"/>
        <end position="28"/>
    </location>
</feature>
<dbReference type="OrthoDB" id="5294855at2"/>
<dbReference type="AlphaFoldDB" id="A0A318J700"/>
<dbReference type="GO" id="GO:0042597">
    <property type="term" value="C:periplasmic space"/>
    <property type="evidence" value="ECO:0007669"/>
    <property type="project" value="InterPro"/>
</dbReference>
<dbReference type="PROSITE" id="PS51257">
    <property type="entry name" value="PROKAR_LIPOPROTEIN"/>
    <property type="match status" value="1"/>
</dbReference>
<comment type="caution">
    <text evidence="3">The sequence shown here is derived from an EMBL/GenBank/DDBJ whole genome shotgun (WGS) entry which is preliminary data.</text>
</comment>
<gene>
    <name evidence="3" type="ORF">DFR42_10567</name>
</gene>
<accession>A0A318J700</accession>
<keyword evidence="1" id="KW-0732">Signal</keyword>
<feature type="chain" id="PRO_5016301070" evidence="1">
    <location>
        <begin position="29"/>
        <end position="189"/>
    </location>
</feature>
<keyword evidence="4" id="KW-1185">Reference proteome</keyword>
<sequence>MYMKNAQYSIARIISLAFLGLACVSANAEKADSNKETIIEAGYGESDGKTSVRRLSKGVSLVRGTLIVKAENAVVTEAPNGDQFVVLTGGSSRKVTFRQKRDGGPDLWVDGEADRAEYNQSTEIVKFISKAKVRYLEGKRVTQEQEGEYLSYDSKNDIAVGTNSTSGQHVDGSGSLKIILQPKQEKQAN</sequence>
<dbReference type="InterPro" id="IPR005653">
    <property type="entry name" value="OstA-like_N"/>
</dbReference>
<reference evidence="3 4" key="1">
    <citation type="submission" date="2018-05" db="EMBL/GenBank/DDBJ databases">
        <title>Genomic Encyclopedia of Type Strains, Phase IV (KMG-IV): sequencing the most valuable type-strain genomes for metagenomic binning, comparative biology and taxonomic classification.</title>
        <authorList>
            <person name="Goeker M."/>
        </authorList>
    </citation>
    <scope>NUCLEOTIDE SEQUENCE [LARGE SCALE GENOMIC DNA]</scope>
    <source>
        <strain evidence="3 4">DSM 19792</strain>
    </source>
</reference>
<evidence type="ECO:0000313" key="3">
    <source>
        <dbReference type="EMBL" id="PXX42409.1"/>
    </source>
</evidence>
<dbReference type="NCBIfam" id="TIGR03002">
    <property type="entry name" value="outer_YhbN_LptA"/>
    <property type="match status" value="1"/>
</dbReference>
<dbReference type="GO" id="GO:0001530">
    <property type="term" value="F:lipopolysaccharide binding"/>
    <property type="evidence" value="ECO:0007669"/>
    <property type="project" value="InterPro"/>
</dbReference>
<dbReference type="Gene3D" id="2.60.450.10">
    <property type="entry name" value="Lipopolysaccharide (LPS) transport protein A like domain"/>
    <property type="match status" value="1"/>
</dbReference>
<dbReference type="EMBL" id="QJKB01000005">
    <property type="protein sequence ID" value="PXX42409.1"/>
    <property type="molecule type" value="Genomic_DNA"/>
</dbReference>
<evidence type="ECO:0000259" key="2">
    <source>
        <dbReference type="Pfam" id="PF03968"/>
    </source>
</evidence>
<feature type="domain" description="Organic solvent tolerance-like N-terminal" evidence="2">
    <location>
        <begin position="39"/>
        <end position="156"/>
    </location>
</feature>
<dbReference type="Proteomes" id="UP000247792">
    <property type="component" value="Unassembled WGS sequence"/>
</dbReference>
<dbReference type="GO" id="GO:0015920">
    <property type="term" value="P:lipopolysaccharide transport"/>
    <property type="evidence" value="ECO:0007669"/>
    <property type="project" value="InterPro"/>
</dbReference>
<proteinExistence type="predicted"/>
<organism evidence="3 4">
    <name type="scientific">Undibacterium pigrum</name>
    <dbReference type="NCBI Taxonomy" id="401470"/>
    <lineage>
        <taxon>Bacteria</taxon>
        <taxon>Pseudomonadati</taxon>
        <taxon>Pseudomonadota</taxon>
        <taxon>Betaproteobacteria</taxon>
        <taxon>Burkholderiales</taxon>
        <taxon>Oxalobacteraceae</taxon>
        <taxon>Undibacterium</taxon>
    </lineage>
</organism>
<dbReference type="InterPro" id="IPR014340">
    <property type="entry name" value="LptA"/>
</dbReference>
<evidence type="ECO:0000256" key="1">
    <source>
        <dbReference type="SAM" id="SignalP"/>
    </source>
</evidence>